<dbReference type="AlphaFoldDB" id="D8UMN0"/>
<dbReference type="RefSeq" id="XP_002959916.1">
    <property type="nucleotide sequence ID" value="XM_002959870.1"/>
</dbReference>
<gene>
    <name evidence="2" type="ORF">VOLCADRAFT_101435</name>
</gene>
<dbReference type="KEGG" id="vcn:VOLCADRAFT_101435"/>
<sequence>MASGFGAAQSYWESLSARGPSGVTDDYLFKTLVSIGIFRCPHYVVVSSEDYNRGASERQRRPGRSAAGQRAEHRAAILPPGPRTPAGEARNPIQPREPDQAVKECPQKVQNAAVPLTCTSPDAAPVSLASVI</sequence>
<dbReference type="Proteomes" id="UP000001058">
    <property type="component" value="Unassembled WGS sequence"/>
</dbReference>
<dbReference type="GeneID" id="9614945"/>
<evidence type="ECO:0000313" key="3">
    <source>
        <dbReference type="Proteomes" id="UP000001058"/>
    </source>
</evidence>
<name>D8UMN0_VOLCA</name>
<feature type="compositionally biased region" description="Basic and acidic residues" evidence="1">
    <location>
        <begin position="51"/>
        <end position="60"/>
    </location>
</feature>
<reference evidence="2 3" key="1">
    <citation type="journal article" date="2010" name="Science">
        <title>Genomic analysis of organismal complexity in the multicellular green alga Volvox carteri.</title>
        <authorList>
            <person name="Prochnik S.E."/>
            <person name="Umen J."/>
            <person name="Nedelcu A.M."/>
            <person name="Hallmann A."/>
            <person name="Miller S.M."/>
            <person name="Nishii I."/>
            <person name="Ferris P."/>
            <person name="Kuo A."/>
            <person name="Mitros T."/>
            <person name="Fritz-Laylin L.K."/>
            <person name="Hellsten U."/>
            <person name="Chapman J."/>
            <person name="Simakov O."/>
            <person name="Rensing S.A."/>
            <person name="Terry A."/>
            <person name="Pangilinan J."/>
            <person name="Kapitonov V."/>
            <person name="Jurka J."/>
            <person name="Salamov A."/>
            <person name="Shapiro H."/>
            <person name="Schmutz J."/>
            <person name="Grimwood J."/>
            <person name="Lindquist E."/>
            <person name="Lucas S."/>
            <person name="Grigoriev I.V."/>
            <person name="Schmitt R."/>
            <person name="Kirk D."/>
            <person name="Rokhsar D.S."/>
        </authorList>
    </citation>
    <scope>NUCLEOTIDE SEQUENCE [LARGE SCALE GENOMIC DNA]</scope>
    <source>
        <strain evidence="3">f. Nagariensis / Eve</strain>
    </source>
</reference>
<proteinExistence type="predicted"/>
<organism evidence="3">
    <name type="scientific">Volvox carteri f. nagariensis</name>
    <dbReference type="NCBI Taxonomy" id="3068"/>
    <lineage>
        <taxon>Eukaryota</taxon>
        <taxon>Viridiplantae</taxon>
        <taxon>Chlorophyta</taxon>
        <taxon>core chlorophytes</taxon>
        <taxon>Chlorophyceae</taxon>
        <taxon>CS clade</taxon>
        <taxon>Chlamydomonadales</taxon>
        <taxon>Volvocaceae</taxon>
        <taxon>Volvox</taxon>
    </lineage>
</organism>
<feature type="non-terminal residue" evidence="2">
    <location>
        <position position="132"/>
    </location>
</feature>
<evidence type="ECO:0000313" key="2">
    <source>
        <dbReference type="EMBL" id="EFJ39019.1"/>
    </source>
</evidence>
<dbReference type="EMBL" id="GL379223">
    <property type="protein sequence ID" value="EFJ39019.1"/>
    <property type="molecule type" value="Genomic_DNA"/>
</dbReference>
<protein>
    <submittedName>
        <fullName evidence="2">Uncharacterized protein</fullName>
    </submittedName>
</protein>
<dbReference type="InParanoid" id="D8UMN0"/>
<evidence type="ECO:0000256" key="1">
    <source>
        <dbReference type="SAM" id="MobiDB-lite"/>
    </source>
</evidence>
<feature type="region of interest" description="Disordered" evidence="1">
    <location>
        <begin position="51"/>
        <end position="105"/>
    </location>
</feature>
<accession>D8UMN0</accession>
<feature type="compositionally biased region" description="Basic and acidic residues" evidence="1">
    <location>
        <begin position="96"/>
        <end position="105"/>
    </location>
</feature>
<keyword evidence="3" id="KW-1185">Reference proteome</keyword>